<evidence type="ECO:0000313" key="8">
    <source>
        <dbReference type="Proteomes" id="UP000263595"/>
    </source>
</evidence>
<dbReference type="InterPro" id="IPR045851">
    <property type="entry name" value="AMP-bd_C_sf"/>
</dbReference>
<keyword evidence="8" id="KW-1185">Reference proteome</keyword>
<organism evidence="7 8">
    <name type="scientific">Pseudomonas reidholzensis</name>
    <dbReference type="NCBI Taxonomy" id="1785162"/>
    <lineage>
        <taxon>Bacteria</taxon>
        <taxon>Pseudomonadati</taxon>
        <taxon>Pseudomonadota</taxon>
        <taxon>Gammaproteobacteria</taxon>
        <taxon>Pseudomonadales</taxon>
        <taxon>Pseudomonadaceae</taxon>
        <taxon>Pseudomonas</taxon>
    </lineage>
</organism>
<dbReference type="Pfam" id="PF00501">
    <property type="entry name" value="AMP-binding"/>
    <property type="match status" value="1"/>
</dbReference>
<name>A0A383RVQ1_9PSED</name>
<protein>
    <submittedName>
        <fullName evidence="7">3-methylmercaptopropionyl-CoA ligase</fullName>
        <ecNumber evidence="7">6.2.1.44</ecNumber>
    </submittedName>
</protein>
<dbReference type="InterPro" id="IPR020845">
    <property type="entry name" value="AMP-binding_CS"/>
</dbReference>
<dbReference type="FunFam" id="3.30.300.30:FF:000008">
    <property type="entry name" value="2,3-dihydroxybenzoate-AMP ligase"/>
    <property type="match status" value="1"/>
</dbReference>
<evidence type="ECO:0000259" key="6">
    <source>
        <dbReference type="Pfam" id="PF13193"/>
    </source>
</evidence>
<feature type="domain" description="AMP-binding enzyme C-terminal" evidence="6">
    <location>
        <begin position="452"/>
        <end position="526"/>
    </location>
</feature>
<dbReference type="SUPFAM" id="SSF56801">
    <property type="entry name" value="Acetyl-CoA synthetase-like"/>
    <property type="match status" value="1"/>
</dbReference>
<dbReference type="InterPro" id="IPR025110">
    <property type="entry name" value="AMP-bd_C"/>
</dbReference>
<dbReference type="GO" id="GO:0016874">
    <property type="term" value="F:ligase activity"/>
    <property type="evidence" value="ECO:0007669"/>
    <property type="project" value="UniProtKB-KW"/>
</dbReference>
<feature type="domain" description="AMP-dependent synthetase/ligase" evidence="5">
    <location>
        <begin position="31"/>
        <end position="402"/>
    </location>
</feature>
<accession>A0A383RVQ1</accession>
<keyword evidence="2 7" id="KW-0436">Ligase</keyword>
<evidence type="ECO:0000259" key="5">
    <source>
        <dbReference type="Pfam" id="PF00501"/>
    </source>
</evidence>
<proteinExistence type="inferred from homology"/>
<evidence type="ECO:0000256" key="4">
    <source>
        <dbReference type="ARBA" id="ARBA00023098"/>
    </source>
</evidence>
<keyword evidence="3" id="KW-0276">Fatty acid metabolism</keyword>
<dbReference type="AlphaFoldDB" id="A0A383RVQ1"/>
<dbReference type="RefSeq" id="WP_119142484.1">
    <property type="nucleotide sequence ID" value="NZ_CBCSFL010000011.1"/>
</dbReference>
<dbReference type="PANTHER" id="PTHR43859">
    <property type="entry name" value="ACYL-ACTIVATING ENZYME"/>
    <property type="match status" value="1"/>
</dbReference>
<dbReference type="Proteomes" id="UP000263595">
    <property type="component" value="Unassembled WGS sequence"/>
</dbReference>
<dbReference type="PROSITE" id="PS00455">
    <property type="entry name" value="AMP_BINDING"/>
    <property type="match status" value="1"/>
</dbReference>
<dbReference type="Gene3D" id="3.30.300.30">
    <property type="match status" value="1"/>
</dbReference>
<dbReference type="Pfam" id="PF13193">
    <property type="entry name" value="AMP-binding_C"/>
    <property type="match status" value="1"/>
</dbReference>
<gene>
    <name evidence="7" type="primary">dmdB</name>
    <name evidence="7" type="ORF">CCOS865_03130</name>
</gene>
<dbReference type="EC" id="6.2.1.44" evidence="7"/>
<keyword evidence="4" id="KW-0443">Lipid metabolism</keyword>
<dbReference type="Gene3D" id="3.40.50.12780">
    <property type="entry name" value="N-terminal domain of ligase-like"/>
    <property type="match status" value="1"/>
</dbReference>
<evidence type="ECO:0000313" key="7">
    <source>
        <dbReference type="EMBL" id="SYX90863.1"/>
    </source>
</evidence>
<reference evidence="8" key="1">
    <citation type="submission" date="2018-08" db="EMBL/GenBank/DDBJ databases">
        <authorList>
            <person name="Blom J."/>
        </authorList>
    </citation>
    <scope>NUCLEOTIDE SEQUENCE [LARGE SCALE GENOMIC DNA]</scope>
    <source>
        <strain evidence="8">CCOS 865</strain>
    </source>
</reference>
<sequence>MHALMQDRQLLISTLIDHAALNHGEVEIVSRTCEGPTLRTNYQTLRQRSVKMAKALLRLGVRHGDRVGSLAWNTHRHMELYFAVPGMGAVLNTVNPRLYQEQIEYVINHAEAKVLFFDLTFADLIRALRPALTFTGTLVVMTDRAHKPAGLDDCLCYEDLIEAETDEFEWPLFEETQASSLCYTSGTTGNPKGVLYSHRSTLLHSFNTCSMDGLQLSCRDCVLLIVPLFHVNAWGLPYASAMCGAKVVLPGPWLDGPSLLPLLQQERCTFSIGVPTVWLGLLQFIEEHPQLLTGELALERVVIGGSAAPRALIERLHRLLGATSIQAWGMSETSPMGTIGNLLPKHLALSLDEQIDVRAKAGRPVYGVEVQVVDDLGRTLPRDGKSAGHLKVRGPWVASGYYKGDGGQVMDAGGWLQTGDVASIDEDGYLQITDRSKDVIKSGGEWISSIDLENAAIGHPAVQEAAVIGLPHSRWQERPLLVVVVKPGVDVQACDLLAFLSTQVAKWWLPDDVVFVDQLPHTATGKLQKARLREQFKDFVFTSERPQAAPQRSDVNATTNHG</sequence>
<dbReference type="InterPro" id="IPR042099">
    <property type="entry name" value="ANL_N_sf"/>
</dbReference>
<evidence type="ECO:0000256" key="2">
    <source>
        <dbReference type="ARBA" id="ARBA00022598"/>
    </source>
</evidence>
<dbReference type="CDD" id="cd12119">
    <property type="entry name" value="ttLC_FACS_AlkK_like"/>
    <property type="match status" value="1"/>
</dbReference>
<dbReference type="GO" id="GO:0006631">
    <property type="term" value="P:fatty acid metabolic process"/>
    <property type="evidence" value="ECO:0007669"/>
    <property type="project" value="UniProtKB-KW"/>
</dbReference>
<dbReference type="EMBL" id="UNOZ01000022">
    <property type="protein sequence ID" value="SYX90863.1"/>
    <property type="molecule type" value="Genomic_DNA"/>
</dbReference>
<dbReference type="NCBIfam" id="NF004837">
    <property type="entry name" value="PRK06187.1"/>
    <property type="match status" value="1"/>
</dbReference>
<dbReference type="OrthoDB" id="9803968at2"/>
<dbReference type="PANTHER" id="PTHR43859:SF4">
    <property type="entry name" value="BUTANOATE--COA LIGASE AAE1-RELATED"/>
    <property type="match status" value="1"/>
</dbReference>
<evidence type="ECO:0000256" key="1">
    <source>
        <dbReference type="ARBA" id="ARBA00006432"/>
    </source>
</evidence>
<dbReference type="InterPro" id="IPR000873">
    <property type="entry name" value="AMP-dep_synth/lig_dom"/>
</dbReference>
<evidence type="ECO:0000256" key="3">
    <source>
        <dbReference type="ARBA" id="ARBA00022832"/>
    </source>
</evidence>
<comment type="similarity">
    <text evidence="1">Belongs to the ATP-dependent AMP-binding enzyme family.</text>
</comment>